<reference evidence="1" key="1">
    <citation type="submission" date="2013-11" db="EMBL/GenBank/DDBJ databases">
        <title>The Genome Sequence of Phytophthora parasitica CJ02B3.</title>
        <authorList>
            <consortium name="The Broad Institute Genomics Platform"/>
            <person name="Russ C."/>
            <person name="Tyler B."/>
            <person name="Panabieres F."/>
            <person name="Shan W."/>
            <person name="Tripathy S."/>
            <person name="Grunwald N."/>
            <person name="Machado M."/>
            <person name="Johnson C.S."/>
            <person name="Arredondo F."/>
            <person name="Hong C."/>
            <person name="Coffey M."/>
            <person name="Young S.K."/>
            <person name="Zeng Q."/>
            <person name="Gargeya S."/>
            <person name="Fitzgerald M."/>
            <person name="Abouelleil A."/>
            <person name="Alvarado L."/>
            <person name="Chapman S.B."/>
            <person name="Gainer-Dewar J."/>
            <person name="Goldberg J."/>
            <person name="Griggs A."/>
            <person name="Gujja S."/>
            <person name="Hansen M."/>
            <person name="Howarth C."/>
            <person name="Imamovic A."/>
            <person name="Ireland A."/>
            <person name="Larimer J."/>
            <person name="McCowan C."/>
            <person name="Murphy C."/>
            <person name="Pearson M."/>
            <person name="Poon T.W."/>
            <person name="Priest M."/>
            <person name="Roberts A."/>
            <person name="Saif S."/>
            <person name="Shea T."/>
            <person name="Sykes S."/>
            <person name="Wortman J."/>
            <person name="Nusbaum C."/>
            <person name="Birren B."/>
        </authorList>
    </citation>
    <scope>NUCLEOTIDE SEQUENCE [LARGE SCALE GENOMIC DNA]</scope>
    <source>
        <strain evidence="1">CJ02B3</strain>
    </source>
</reference>
<dbReference type="VEuPathDB" id="FungiDB:PPTG_19539"/>
<evidence type="ECO:0000313" key="1">
    <source>
        <dbReference type="EMBL" id="ETK82938.1"/>
    </source>
</evidence>
<name>W2GIT8_PHYNI</name>
<dbReference type="EMBL" id="KI687116">
    <property type="protein sequence ID" value="ETK82938.1"/>
    <property type="molecule type" value="Genomic_DNA"/>
</dbReference>
<gene>
    <name evidence="1" type="ORF">L915_11736</name>
</gene>
<proteinExistence type="predicted"/>
<protein>
    <submittedName>
        <fullName evidence="1">Uncharacterized protein</fullName>
    </submittedName>
</protein>
<dbReference type="VEuPathDB" id="FungiDB:PPTG_22605"/>
<feature type="non-terminal residue" evidence="1">
    <location>
        <position position="1"/>
    </location>
</feature>
<sequence length="239" mass="26978">PAPPTGTQGEPSATPRLPEYPLRQSAVQGTVCPSGSQRDFANPTPPQEHSVYLAGYVDTNWWKYKERIVRAWTDRYFHFVVRDTSVVKGTHAKCKSWLRNSRGELYTVFKSLLSWWEGAASNTSLISARNAVITPFLLRPSRYAAVVRVITVYALTATEALWKDACKLVYSCLPRSTCSGAFRVAHGRPCLRELAAIIESNGRLHLHPQGFAKHWWIDRFVSENQIRKVLDPAPTHRTS</sequence>
<dbReference type="Proteomes" id="UP000053236">
    <property type="component" value="Unassembled WGS sequence"/>
</dbReference>
<dbReference type="AlphaFoldDB" id="W2GIT8"/>
<organism evidence="1">
    <name type="scientific">Phytophthora nicotianae</name>
    <name type="common">Potato buckeye rot agent</name>
    <name type="synonym">Phytophthora parasitica</name>
    <dbReference type="NCBI Taxonomy" id="4792"/>
    <lineage>
        <taxon>Eukaryota</taxon>
        <taxon>Sar</taxon>
        <taxon>Stramenopiles</taxon>
        <taxon>Oomycota</taxon>
        <taxon>Peronosporomycetes</taxon>
        <taxon>Peronosporales</taxon>
        <taxon>Peronosporaceae</taxon>
        <taxon>Phytophthora</taxon>
    </lineage>
</organism>
<accession>W2GIT8</accession>